<dbReference type="Proteomes" id="UP001156856">
    <property type="component" value="Unassembled WGS sequence"/>
</dbReference>
<dbReference type="EMBL" id="BSPK01000018">
    <property type="protein sequence ID" value="GLS62956.1"/>
    <property type="molecule type" value="Genomic_DNA"/>
</dbReference>
<reference evidence="6" key="2">
    <citation type="journal article" date="2019" name="Int. J. Syst. Evol. Microbiol.">
        <title>The Global Catalogue of Microorganisms (GCM) 10K type strain sequencing project: providing services to taxonomists for standard genome sequencing and annotation.</title>
        <authorList>
            <consortium name="The Broad Institute Genomics Platform"/>
            <consortium name="The Broad Institute Genome Sequencing Center for Infectious Disease"/>
            <person name="Wu L."/>
            <person name="Ma J."/>
        </authorList>
    </citation>
    <scope>NUCLEOTIDE SEQUENCE [LARGE SCALE GENOMIC DNA]</scope>
    <source>
        <strain evidence="6">NBRC 107715</strain>
    </source>
</reference>
<dbReference type="GO" id="GO:0050482">
    <property type="term" value="P:arachidonate secretion"/>
    <property type="evidence" value="ECO:0007669"/>
    <property type="project" value="InterPro"/>
</dbReference>
<evidence type="ECO:0000313" key="4">
    <source>
        <dbReference type="EMBL" id="GLS62956.1"/>
    </source>
</evidence>
<name>A0A512J895_9HYPH</name>
<feature type="compositionally biased region" description="Low complexity" evidence="1">
    <location>
        <begin position="22"/>
        <end position="31"/>
    </location>
</feature>
<feature type="region of interest" description="Disordered" evidence="1">
    <location>
        <begin position="22"/>
        <end position="102"/>
    </location>
</feature>
<accession>A0A512J895</accession>
<keyword evidence="2" id="KW-0732">Signal</keyword>
<comment type="caution">
    <text evidence="3">The sequence shown here is derived from an EMBL/GenBank/DDBJ whole genome shotgun (WGS) entry which is preliminary data.</text>
</comment>
<feature type="signal peptide" evidence="2">
    <location>
        <begin position="1"/>
        <end position="23"/>
    </location>
</feature>
<protein>
    <submittedName>
        <fullName evidence="3">Uncharacterized protein</fullName>
    </submittedName>
</protein>
<dbReference type="GO" id="GO:0006644">
    <property type="term" value="P:phospholipid metabolic process"/>
    <property type="evidence" value="ECO:0007669"/>
    <property type="project" value="InterPro"/>
</dbReference>
<proteinExistence type="predicted"/>
<dbReference type="GO" id="GO:0004623">
    <property type="term" value="F:phospholipase A2 activity"/>
    <property type="evidence" value="ECO:0007669"/>
    <property type="project" value="InterPro"/>
</dbReference>
<organism evidence="3 5">
    <name type="scientific">Methylobacterium oxalidis</name>
    <dbReference type="NCBI Taxonomy" id="944322"/>
    <lineage>
        <taxon>Bacteria</taxon>
        <taxon>Pseudomonadati</taxon>
        <taxon>Pseudomonadota</taxon>
        <taxon>Alphaproteobacteria</taxon>
        <taxon>Hyphomicrobiales</taxon>
        <taxon>Methylobacteriaceae</taxon>
        <taxon>Methylobacterium</taxon>
    </lineage>
</organism>
<reference evidence="3 5" key="3">
    <citation type="submission" date="2019-07" db="EMBL/GenBank/DDBJ databases">
        <title>Whole genome shotgun sequence of Methylobacterium oxalidis NBRC 107715.</title>
        <authorList>
            <person name="Hosoyama A."/>
            <person name="Uohara A."/>
            <person name="Ohji S."/>
            <person name="Ichikawa N."/>
        </authorList>
    </citation>
    <scope>NUCLEOTIDE SEQUENCE [LARGE SCALE GENOMIC DNA]</scope>
    <source>
        <strain evidence="3 5">NBRC 107715</strain>
    </source>
</reference>
<sequence length="192" mass="19593">MNALARSLLALTVAVLAAAQAPAQTVQPAPVEVEEPVPGPPPPLPDLTEPNSRAADTLDEPGARSAIPKSLRGSGSQAGGPANDLNPSGRPEGPTSPRGELGNVLTGAELFHGNYCGAGQRGEGLPPIDDLDAACQRHDACFDAAASRSCACNAVLKREAAAVSERPRVALEVRRRALSVVQAAEVMPCSAP</sequence>
<reference evidence="4" key="4">
    <citation type="submission" date="2023-01" db="EMBL/GenBank/DDBJ databases">
        <title>Draft genome sequence of Methylobacterium oxalidis strain NBRC 107715.</title>
        <authorList>
            <person name="Sun Q."/>
            <person name="Mori K."/>
        </authorList>
    </citation>
    <scope>NUCLEOTIDE SEQUENCE</scope>
    <source>
        <strain evidence="4">NBRC 107715</strain>
    </source>
</reference>
<evidence type="ECO:0000313" key="6">
    <source>
        <dbReference type="Proteomes" id="UP001156856"/>
    </source>
</evidence>
<reference evidence="4" key="1">
    <citation type="journal article" date="2014" name="Int. J. Syst. Evol. Microbiol.">
        <title>Complete genome of a new Firmicutes species belonging to the dominant human colonic microbiota ('Ruminococcus bicirculans') reveals two chromosomes and a selective capacity to utilize plant glucans.</title>
        <authorList>
            <consortium name="NISC Comparative Sequencing Program"/>
            <person name="Wegmann U."/>
            <person name="Louis P."/>
            <person name="Goesmann A."/>
            <person name="Henrissat B."/>
            <person name="Duncan S.H."/>
            <person name="Flint H.J."/>
        </authorList>
    </citation>
    <scope>NUCLEOTIDE SEQUENCE</scope>
    <source>
        <strain evidence="4">NBRC 107715</strain>
    </source>
</reference>
<evidence type="ECO:0000313" key="5">
    <source>
        <dbReference type="Proteomes" id="UP000321960"/>
    </source>
</evidence>
<evidence type="ECO:0000256" key="1">
    <source>
        <dbReference type="SAM" id="MobiDB-lite"/>
    </source>
</evidence>
<dbReference type="AlphaFoldDB" id="A0A512J895"/>
<dbReference type="EMBL" id="BJZU01000093">
    <property type="protein sequence ID" value="GEP06176.1"/>
    <property type="molecule type" value="Genomic_DNA"/>
</dbReference>
<keyword evidence="6" id="KW-1185">Reference proteome</keyword>
<feature type="chain" id="PRO_5021727470" evidence="2">
    <location>
        <begin position="24"/>
        <end position="192"/>
    </location>
</feature>
<dbReference type="Gene3D" id="1.20.90.10">
    <property type="entry name" value="Phospholipase A2 domain"/>
    <property type="match status" value="1"/>
</dbReference>
<dbReference type="SUPFAM" id="SSF48619">
    <property type="entry name" value="Phospholipase A2, PLA2"/>
    <property type="match status" value="1"/>
</dbReference>
<dbReference type="InterPro" id="IPR036444">
    <property type="entry name" value="PLipase_A2_dom_sf"/>
</dbReference>
<evidence type="ECO:0000256" key="2">
    <source>
        <dbReference type="SAM" id="SignalP"/>
    </source>
</evidence>
<gene>
    <name evidence="4" type="ORF">GCM10007888_13370</name>
    <name evidence="3" type="ORF">MOX02_42140</name>
</gene>
<evidence type="ECO:0000313" key="3">
    <source>
        <dbReference type="EMBL" id="GEP06176.1"/>
    </source>
</evidence>
<dbReference type="Proteomes" id="UP000321960">
    <property type="component" value="Unassembled WGS sequence"/>
</dbReference>